<feature type="domain" description="RNA polymerase sigma-70 region 2" evidence="7">
    <location>
        <begin position="15"/>
        <end position="79"/>
    </location>
</feature>
<keyword evidence="5 6" id="KW-0804">Transcription</keyword>
<dbReference type="InterPro" id="IPR013324">
    <property type="entry name" value="RNA_pol_sigma_r3/r4-like"/>
</dbReference>
<dbReference type="CDD" id="cd06171">
    <property type="entry name" value="Sigma70_r4"/>
    <property type="match status" value="1"/>
</dbReference>
<protein>
    <recommendedName>
        <fullName evidence="6">RNA polymerase sigma factor</fullName>
    </recommendedName>
</protein>
<name>A0A1W1Z7B0_9SPHI</name>
<dbReference type="Pfam" id="PF04542">
    <property type="entry name" value="Sigma70_r2"/>
    <property type="match status" value="1"/>
</dbReference>
<dbReference type="InterPro" id="IPR013325">
    <property type="entry name" value="RNA_pol_sigma_r2"/>
</dbReference>
<dbReference type="Gene3D" id="1.10.1740.10">
    <property type="match status" value="1"/>
</dbReference>
<dbReference type="OrthoDB" id="799938at2"/>
<reference evidence="10" key="1">
    <citation type="submission" date="2017-04" db="EMBL/GenBank/DDBJ databases">
        <authorList>
            <person name="Varghese N."/>
            <person name="Submissions S."/>
        </authorList>
    </citation>
    <scope>NUCLEOTIDE SEQUENCE [LARGE SCALE GENOMIC DNA]</scope>
    <source>
        <strain evidence="10">DSM 12126</strain>
    </source>
</reference>
<accession>A0A1W1Z7B0</accession>
<proteinExistence type="inferred from homology"/>
<dbReference type="NCBIfam" id="TIGR02937">
    <property type="entry name" value="sigma70-ECF"/>
    <property type="match status" value="1"/>
</dbReference>
<evidence type="ECO:0000256" key="2">
    <source>
        <dbReference type="ARBA" id="ARBA00023015"/>
    </source>
</evidence>
<evidence type="ECO:0000259" key="8">
    <source>
        <dbReference type="Pfam" id="PF08281"/>
    </source>
</evidence>
<dbReference type="PANTHER" id="PTHR43133">
    <property type="entry name" value="RNA POLYMERASE ECF-TYPE SIGMA FACTO"/>
    <property type="match status" value="1"/>
</dbReference>
<sequence>MPGKDSSEDREFSSLFEKYYKQIYGNTLRLVKVQVIAEDIAQQVFLNVWERRQQLAEVENPKAWLFQIARNLIASRFREKLLEDKYLTFAMELLESNSESPEDIVVNIERAELLDKSLEGLSPKQKQVYQLSRQDGKTYEEIATELGIRKDTVKEYIQIALAKIRQYLITHKNELISIILFSNIFY</sequence>
<evidence type="ECO:0000313" key="10">
    <source>
        <dbReference type="Proteomes" id="UP000192756"/>
    </source>
</evidence>
<dbReference type="GO" id="GO:0003677">
    <property type="term" value="F:DNA binding"/>
    <property type="evidence" value="ECO:0007669"/>
    <property type="project" value="UniProtKB-KW"/>
</dbReference>
<evidence type="ECO:0000256" key="6">
    <source>
        <dbReference type="RuleBase" id="RU000716"/>
    </source>
</evidence>
<dbReference type="InterPro" id="IPR014284">
    <property type="entry name" value="RNA_pol_sigma-70_dom"/>
</dbReference>
<dbReference type="InterPro" id="IPR039425">
    <property type="entry name" value="RNA_pol_sigma-70-like"/>
</dbReference>
<dbReference type="InterPro" id="IPR000838">
    <property type="entry name" value="RNA_pol_sigma70_ECF_CS"/>
</dbReference>
<keyword evidence="3 6" id="KW-0731">Sigma factor</keyword>
<dbReference type="InterPro" id="IPR036388">
    <property type="entry name" value="WH-like_DNA-bd_sf"/>
</dbReference>
<evidence type="ECO:0000313" key="9">
    <source>
        <dbReference type="EMBL" id="SMC44329.1"/>
    </source>
</evidence>
<keyword evidence="4 6" id="KW-0238">DNA-binding</keyword>
<dbReference type="EMBL" id="FWXT01000001">
    <property type="protein sequence ID" value="SMC44329.1"/>
    <property type="molecule type" value="Genomic_DNA"/>
</dbReference>
<dbReference type="InterPro" id="IPR013249">
    <property type="entry name" value="RNA_pol_sigma70_r4_t2"/>
</dbReference>
<feature type="domain" description="RNA polymerase sigma factor 70 region 4 type 2" evidence="8">
    <location>
        <begin position="112"/>
        <end position="164"/>
    </location>
</feature>
<dbReference type="GO" id="GO:0016987">
    <property type="term" value="F:sigma factor activity"/>
    <property type="evidence" value="ECO:0007669"/>
    <property type="project" value="UniProtKB-KW"/>
</dbReference>
<evidence type="ECO:0000256" key="5">
    <source>
        <dbReference type="ARBA" id="ARBA00023163"/>
    </source>
</evidence>
<dbReference type="GO" id="GO:0006352">
    <property type="term" value="P:DNA-templated transcription initiation"/>
    <property type="evidence" value="ECO:0007669"/>
    <property type="project" value="InterPro"/>
</dbReference>
<dbReference type="RefSeq" id="WP_084236785.1">
    <property type="nucleotide sequence ID" value="NZ_FWXT01000001.1"/>
</dbReference>
<gene>
    <name evidence="9" type="ORF">SAMN04488524_0441</name>
</gene>
<dbReference type="Proteomes" id="UP000192756">
    <property type="component" value="Unassembled WGS sequence"/>
</dbReference>
<organism evidence="9 10">
    <name type="scientific">Pedobacter africanus</name>
    <dbReference type="NCBI Taxonomy" id="151894"/>
    <lineage>
        <taxon>Bacteria</taxon>
        <taxon>Pseudomonadati</taxon>
        <taxon>Bacteroidota</taxon>
        <taxon>Sphingobacteriia</taxon>
        <taxon>Sphingobacteriales</taxon>
        <taxon>Sphingobacteriaceae</taxon>
        <taxon>Pedobacter</taxon>
    </lineage>
</organism>
<dbReference type="Gene3D" id="1.10.10.10">
    <property type="entry name" value="Winged helix-like DNA-binding domain superfamily/Winged helix DNA-binding domain"/>
    <property type="match status" value="1"/>
</dbReference>
<dbReference type="AlphaFoldDB" id="A0A1W1Z7B0"/>
<dbReference type="SUPFAM" id="SSF88946">
    <property type="entry name" value="Sigma2 domain of RNA polymerase sigma factors"/>
    <property type="match status" value="1"/>
</dbReference>
<dbReference type="STRING" id="151894.SAMN04488524_0441"/>
<dbReference type="InterPro" id="IPR007627">
    <property type="entry name" value="RNA_pol_sigma70_r2"/>
</dbReference>
<evidence type="ECO:0000256" key="4">
    <source>
        <dbReference type="ARBA" id="ARBA00023125"/>
    </source>
</evidence>
<dbReference type="PANTHER" id="PTHR43133:SF46">
    <property type="entry name" value="RNA POLYMERASE SIGMA-70 FACTOR ECF SUBFAMILY"/>
    <property type="match status" value="1"/>
</dbReference>
<evidence type="ECO:0000256" key="1">
    <source>
        <dbReference type="ARBA" id="ARBA00010641"/>
    </source>
</evidence>
<evidence type="ECO:0000256" key="3">
    <source>
        <dbReference type="ARBA" id="ARBA00023082"/>
    </source>
</evidence>
<keyword evidence="2 6" id="KW-0805">Transcription regulation</keyword>
<dbReference type="SUPFAM" id="SSF88659">
    <property type="entry name" value="Sigma3 and sigma4 domains of RNA polymerase sigma factors"/>
    <property type="match status" value="1"/>
</dbReference>
<keyword evidence="10" id="KW-1185">Reference proteome</keyword>
<dbReference type="Pfam" id="PF08281">
    <property type="entry name" value="Sigma70_r4_2"/>
    <property type="match status" value="1"/>
</dbReference>
<dbReference type="PROSITE" id="PS01063">
    <property type="entry name" value="SIGMA70_ECF"/>
    <property type="match status" value="1"/>
</dbReference>
<evidence type="ECO:0000259" key="7">
    <source>
        <dbReference type="Pfam" id="PF04542"/>
    </source>
</evidence>
<comment type="similarity">
    <text evidence="1 6">Belongs to the sigma-70 factor family. ECF subfamily.</text>
</comment>